<keyword evidence="2" id="KW-1185">Reference proteome</keyword>
<evidence type="ECO:0000313" key="1">
    <source>
        <dbReference type="EMBL" id="GAL84827.1"/>
    </source>
</evidence>
<comment type="caution">
    <text evidence="1">The sequence shown here is derived from an EMBL/GenBank/DDBJ whole genome shotgun (WGS) entry which is preliminary data.</text>
</comment>
<accession>A0A098LEH9</accession>
<protein>
    <recommendedName>
        <fullName evidence="3">Phosphoribosylpyrophosphate synthetase</fullName>
    </recommendedName>
</protein>
<gene>
    <name evidence="1" type="ORF">MYP_2055</name>
</gene>
<dbReference type="Proteomes" id="UP000030185">
    <property type="component" value="Unassembled WGS sequence"/>
</dbReference>
<dbReference type="OrthoDB" id="8418771at2"/>
<organism evidence="1 2">
    <name type="scientific">Sporocytophaga myxococcoides</name>
    <dbReference type="NCBI Taxonomy" id="153721"/>
    <lineage>
        <taxon>Bacteria</taxon>
        <taxon>Pseudomonadati</taxon>
        <taxon>Bacteroidota</taxon>
        <taxon>Cytophagia</taxon>
        <taxon>Cytophagales</taxon>
        <taxon>Cytophagaceae</taxon>
        <taxon>Sporocytophaga</taxon>
    </lineage>
</organism>
<dbReference type="eggNOG" id="ENOG50333P2">
    <property type="taxonomic scope" value="Bacteria"/>
</dbReference>
<evidence type="ECO:0008006" key="3">
    <source>
        <dbReference type="Google" id="ProtNLM"/>
    </source>
</evidence>
<evidence type="ECO:0000313" key="2">
    <source>
        <dbReference type="Proteomes" id="UP000030185"/>
    </source>
</evidence>
<reference evidence="1 2" key="1">
    <citation type="submission" date="2014-09" db="EMBL/GenBank/DDBJ databases">
        <title>Sporocytophaga myxococcoides PG-01 genome sequencing.</title>
        <authorList>
            <person name="Liu L."/>
            <person name="Gao P.J."/>
            <person name="Chen G.J."/>
            <person name="Wang L.S."/>
        </authorList>
    </citation>
    <scope>NUCLEOTIDE SEQUENCE [LARGE SCALE GENOMIC DNA]</scope>
    <source>
        <strain evidence="1 2">PG-01</strain>
    </source>
</reference>
<dbReference type="AlphaFoldDB" id="A0A098LEH9"/>
<sequence>MKSTYKEKDPEMPNYRTPMVEKLEKLSQKGYTVDFQYVEDHLVDLGDSKSYKQDQVKVVDNFRFEGITNPDDMAVLYVIETEDGKMGTIIDAFGIYGDPNLEAFINASVHNKDRPC</sequence>
<dbReference type="STRING" id="153721.MYP_2055"/>
<dbReference type="RefSeq" id="WP_156140468.1">
    <property type="nucleotide sequence ID" value="NZ_BBLT01000003.1"/>
</dbReference>
<name>A0A098LEH9_9BACT</name>
<dbReference type="EMBL" id="BBLT01000003">
    <property type="protein sequence ID" value="GAL84827.1"/>
    <property type="molecule type" value="Genomic_DNA"/>
</dbReference>
<proteinExistence type="predicted"/>